<dbReference type="Proteomes" id="UP001287024">
    <property type="component" value="Unassembled WGS sequence"/>
</dbReference>
<comment type="caution">
    <text evidence="2">The sequence shown here is derived from an EMBL/GenBank/DDBJ whole genome shotgun (WGS) entry which is preliminary data.</text>
</comment>
<keyword evidence="1" id="KW-0812">Transmembrane</keyword>
<gene>
    <name evidence="2" type="ORF">QMK45_27895</name>
</gene>
<evidence type="ECO:0000313" key="2">
    <source>
        <dbReference type="EMBL" id="MDX9679698.1"/>
    </source>
</evidence>
<dbReference type="EMBL" id="JASFAG010000005">
    <property type="protein sequence ID" value="MDX9679698.1"/>
    <property type="molecule type" value="Genomic_DNA"/>
</dbReference>
<proteinExistence type="predicted"/>
<organism evidence="2 3">
    <name type="scientific">Pseudomonas zeae</name>
    <dbReference type="NCBI Taxonomy" id="2745510"/>
    <lineage>
        <taxon>Bacteria</taxon>
        <taxon>Pseudomonadati</taxon>
        <taxon>Pseudomonadota</taxon>
        <taxon>Gammaproteobacteria</taxon>
        <taxon>Pseudomonadales</taxon>
        <taxon>Pseudomonadaceae</taxon>
        <taxon>Pseudomonas</taxon>
    </lineage>
</organism>
<dbReference type="RefSeq" id="WP_320337642.1">
    <property type="nucleotide sequence ID" value="NZ_JASFAG010000005.1"/>
</dbReference>
<evidence type="ECO:0000256" key="1">
    <source>
        <dbReference type="SAM" id="Phobius"/>
    </source>
</evidence>
<sequence>MQVLTGQWWPTPLFNRFAFSLLIIELIVLGIARLWAVRSFAD</sequence>
<keyword evidence="1" id="KW-0472">Membrane</keyword>
<name>A0ABU5BSM2_9PSED</name>
<accession>A0ABU5BSM2</accession>
<keyword evidence="3" id="KW-1185">Reference proteome</keyword>
<reference evidence="2 3" key="1">
    <citation type="submission" date="2023-05" db="EMBL/GenBank/DDBJ databases">
        <title>Siderophore-mediated competition between Bacillus subtilis and Pseudomonas marginalis.</title>
        <authorList>
            <person name="Lyng M."/>
            <person name="Joergensen J.P.B."/>
            <person name="Schostag M.D."/>
            <person name="Jarmusch S.A."/>
            <person name="Aguilar D.K.C."/>
            <person name="Andrade C.N.L."/>
            <person name="Kovacs A.T."/>
        </authorList>
    </citation>
    <scope>NUCLEOTIDE SEQUENCE [LARGE SCALE GENOMIC DNA]</scope>
    <source>
        <strain evidence="2 3">P8_72</strain>
    </source>
</reference>
<evidence type="ECO:0000313" key="3">
    <source>
        <dbReference type="Proteomes" id="UP001287024"/>
    </source>
</evidence>
<feature type="transmembrane region" description="Helical" evidence="1">
    <location>
        <begin position="17"/>
        <end position="36"/>
    </location>
</feature>
<keyword evidence="1" id="KW-1133">Transmembrane helix</keyword>
<protein>
    <submittedName>
        <fullName evidence="2">Uncharacterized protein</fullName>
    </submittedName>
</protein>